<name>A0AAW4RI12_XANCI</name>
<gene>
    <name evidence="1" type="ORF">Xseb_08255</name>
</gene>
<evidence type="ECO:0000313" key="2">
    <source>
        <dbReference type="Proteomes" id="UP000825388"/>
    </source>
</evidence>
<accession>A0AAW4RI12</accession>
<organism evidence="1 2">
    <name type="scientific">Xanthomonas citri pv. sesbaniae</name>
    <dbReference type="NCBI Taxonomy" id="473425"/>
    <lineage>
        <taxon>Bacteria</taxon>
        <taxon>Pseudomonadati</taxon>
        <taxon>Pseudomonadota</taxon>
        <taxon>Gammaproteobacteria</taxon>
        <taxon>Lysobacterales</taxon>
        <taxon>Lysobacteraceae</taxon>
        <taxon>Xanthomonas</taxon>
    </lineage>
</organism>
<dbReference type="AlphaFoldDB" id="A0AAW4RI12"/>
<evidence type="ECO:0000313" key="1">
    <source>
        <dbReference type="EMBL" id="MBZ3923930.1"/>
    </source>
</evidence>
<sequence>MLTWGEARPPAVLWVSWRGQKTWEDPETGAAMTFDQVIGRLNKEAEALLIDLGSDAFLTVRGLYLGGVKLGVKPKRARKVARRKPG</sequence>
<comment type="caution">
    <text evidence="1">The sequence shown here is derived from an EMBL/GenBank/DDBJ whole genome shotgun (WGS) entry which is preliminary data.</text>
</comment>
<dbReference type="EMBL" id="LOKL01000104">
    <property type="protein sequence ID" value="MBZ3923930.1"/>
    <property type="molecule type" value="Genomic_DNA"/>
</dbReference>
<evidence type="ECO:0008006" key="3">
    <source>
        <dbReference type="Google" id="ProtNLM"/>
    </source>
</evidence>
<protein>
    <recommendedName>
        <fullName evidence="3">Transposase</fullName>
    </recommendedName>
</protein>
<dbReference type="Proteomes" id="UP000825388">
    <property type="component" value="Unassembled WGS sequence"/>
</dbReference>
<proteinExistence type="predicted"/>
<reference evidence="1" key="1">
    <citation type="submission" date="2015-12" db="EMBL/GenBank/DDBJ databases">
        <authorList>
            <person name="Bansal K."/>
            <person name="Midha S."/>
            <person name="Patil P.B."/>
        </authorList>
    </citation>
    <scope>NUCLEOTIDE SEQUENCE</scope>
    <source>
        <strain evidence="1">LMG867</strain>
    </source>
</reference>